<proteinExistence type="predicted"/>
<accession>A0A8H8CL56</accession>
<dbReference type="AlphaFoldDB" id="A0A8H8CL56"/>
<protein>
    <submittedName>
        <fullName evidence="1">Uncharacterized protein</fullName>
    </submittedName>
</protein>
<gene>
    <name evidence="1" type="ORF">JR316_005291</name>
</gene>
<organism evidence="1">
    <name type="scientific">Psilocybe cubensis</name>
    <name type="common">Psychedelic mushroom</name>
    <name type="synonym">Stropharia cubensis</name>
    <dbReference type="NCBI Taxonomy" id="181762"/>
    <lineage>
        <taxon>Eukaryota</taxon>
        <taxon>Fungi</taxon>
        <taxon>Dikarya</taxon>
        <taxon>Basidiomycota</taxon>
        <taxon>Agaricomycotina</taxon>
        <taxon>Agaricomycetes</taxon>
        <taxon>Agaricomycetidae</taxon>
        <taxon>Agaricales</taxon>
        <taxon>Agaricineae</taxon>
        <taxon>Strophariaceae</taxon>
        <taxon>Psilocybe</taxon>
    </lineage>
</organism>
<evidence type="ECO:0000313" key="1">
    <source>
        <dbReference type="EMBL" id="KAG5168739.1"/>
    </source>
</evidence>
<dbReference type="EMBL" id="JAFIQS010000005">
    <property type="protein sequence ID" value="KAG5168739.1"/>
    <property type="molecule type" value="Genomic_DNA"/>
</dbReference>
<comment type="caution">
    <text evidence="1">The sequence shown here is derived from an EMBL/GenBank/DDBJ whole genome shotgun (WGS) entry which is preliminary data.</text>
</comment>
<sequence length="229" mass="26273">MTSQSVSSPLIEQATFVHEAKPLVLKPSNRRPQRAVRTKKPLKVSVRQKGINKRTKASNIMPKDDTSKAVRIAVVVVNYLDTDPEFKDKSQQQTHLLSRISNLSKEIRACTKGLKDDSWIIYNALILLLRLKVNKPGQQLGDGLDLFFTAYILSFKYLAAGYEELRWTLESWKILTGSRHELKEMAKMDLAMCKDLNWNLGSQTKLQEFRKKIEIDYDKGLEVSIESYI</sequence>
<reference evidence="1" key="1">
    <citation type="submission" date="2021-02" db="EMBL/GenBank/DDBJ databases">
        <title>Psilocybe cubensis genome.</title>
        <authorList>
            <person name="Mckernan K.J."/>
            <person name="Crawford S."/>
            <person name="Trippe A."/>
            <person name="Kane L.T."/>
            <person name="Mclaughlin S."/>
        </authorList>
    </citation>
    <scope>NUCLEOTIDE SEQUENCE [LARGE SCALE GENOMIC DNA]</scope>
    <source>
        <strain evidence="1">MGC-MH-2018</strain>
    </source>
</reference>
<name>A0A8H8CL56_PSICU</name>